<dbReference type="InterPro" id="IPR007053">
    <property type="entry name" value="LRAT_dom"/>
</dbReference>
<keyword evidence="3" id="KW-1185">Reference proteome</keyword>
<gene>
    <name evidence="2" type="ORF">Pmar_PMAR027150</name>
</gene>
<dbReference type="Gene3D" id="3.90.1720.10">
    <property type="entry name" value="endopeptidase domain like (from Nostoc punctiforme)"/>
    <property type="match status" value="1"/>
</dbReference>
<dbReference type="Pfam" id="PF04970">
    <property type="entry name" value="LRAT"/>
    <property type="match status" value="1"/>
</dbReference>
<dbReference type="OMA" id="DPLIMRE"/>
<reference evidence="2 3" key="1">
    <citation type="submission" date="2008-07" db="EMBL/GenBank/DDBJ databases">
        <authorList>
            <person name="El-Sayed N."/>
            <person name="Caler E."/>
            <person name="Inman J."/>
            <person name="Amedeo P."/>
            <person name="Hass B."/>
            <person name="Wortman J."/>
        </authorList>
    </citation>
    <scope>NUCLEOTIDE SEQUENCE [LARGE SCALE GENOMIC DNA]</scope>
    <source>
        <strain evidence="3">ATCC 50983 / TXsc</strain>
    </source>
</reference>
<name>C5L462_PERM5</name>
<dbReference type="GeneID" id="9041842"/>
<evidence type="ECO:0000313" key="2">
    <source>
        <dbReference type="EMBL" id="EER08482.1"/>
    </source>
</evidence>
<dbReference type="PROSITE" id="PS51934">
    <property type="entry name" value="LRAT"/>
    <property type="match status" value="1"/>
</dbReference>
<dbReference type="InParanoid" id="C5L462"/>
<sequence length="265" mass="28681">SVVHFSGHQATEAAIKLTSLGTFAGEQGTSSVKRFKYGCTNEQIQSERSGTCSLKVPDPTWMVALRALSMVNNLDVEYNLLEKNCELFCCWCELGPRSGIVNFGSTERRAIGQSDPERFRQLSSITSSVAQSLGFRDAHVAAASAAVSTAAQSAYKHSDSVTAFASTFLHTPSTRKDDNLKLFKAIIAKIFASVPVVLPKAVDRAVNSDDLSQSISVLGAILVDISENPQLLRNPDYITSPMSATEWETALRSALCDVDRVASRK</sequence>
<dbReference type="AlphaFoldDB" id="C5L462"/>
<protein>
    <recommendedName>
        <fullName evidence="1">LRAT domain-containing protein</fullName>
    </recommendedName>
</protein>
<dbReference type="Proteomes" id="UP000007800">
    <property type="component" value="Unassembled WGS sequence"/>
</dbReference>
<accession>C5L462</accession>
<organism evidence="3">
    <name type="scientific">Perkinsus marinus (strain ATCC 50983 / TXsc)</name>
    <dbReference type="NCBI Taxonomy" id="423536"/>
    <lineage>
        <taxon>Eukaryota</taxon>
        <taxon>Sar</taxon>
        <taxon>Alveolata</taxon>
        <taxon>Perkinsozoa</taxon>
        <taxon>Perkinsea</taxon>
        <taxon>Perkinsida</taxon>
        <taxon>Perkinsidae</taxon>
        <taxon>Perkinsus</taxon>
    </lineage>
</organism>
<proteinExistence type="predicted"/>
<dbReference type="RefSeq" id="XP_002776666.1">
    <property type="nucleotide sequence ID" value="XM_002776620.1"/>
</dbReference>
<feature type="non-terminal residue" evidence="2">
    <location>
        <position position="1"/>
    </location>
</feature>
<feature type="domain" description="LRAT" evidence="1">
    <location>
        <begin position="1"/>
        <end position="105"/>
    </location>
</feature>
<dbReference type="EMBL" id="GG678968">
    <property type="protein sequence ID" value="EER08482.1"/>
    <property type="molecule type" value="Genomic_DNA"/>
</dbReference>
<evidence type="ECO:0000313" key="3">
    <source>
        <dbReference type="Proteomes" id="UP000007800"/>
    </source>
</evidence>
<dbReference type="OrthoDB" id="1933383at2759"/>
<evidence type="ECO:0000259" key="1">
    <source>
        <dbReference type="PROSITE" id="PS51934"/>
    </source>
</evidence>